<dbReference type="InterPro" id="IPR036259">
    <property type="entry name" value="MFS_trans_sf"/>
</dbReference>
<feature type="transmembrane region" description="Helical" evidence="2">
    <location>
        <begin position="91"/>
        <end position="112"/>
    </location>
</feature>
<dbReference type="SUPFAM" id="SSF103473">
    <property type="entry name" value="MFS general substrate transporter"/>
    <property type="match status" value="1"/>
</dbReference>
<evidence type="ECO:0000313" key="3">
    <source>
        <dbReference type="Proteomes" id="UP000695022"/>
    </source>
</evidence>
<feature type="transmembrane region" description="Helical" evidence="2">
    <location>
        <begin position="119"/>
        <end position="141"/>
    </location>
</feature>
<keyword evidence="2" id="KW-0472">Membrane</keyword>
<feature type="transmembrane region" description="Helical" evidence="2">
    <location>
        <begin position="183"/>
        <end position="207"/>
    </location>
</feature>
<name>A0ABM1EXG8_PRICU</name>
<organism evidence="3 4">
    <name type="scientific">Priapulus caudatus</name>
    <name type="common">Priapulid worm</name>
    <dbReference type="NCBI Taxonomy" id="37621"/>
    <lineage>
        <taxon>Eukaryota</taxon>
        <taxon>Metazoa</taxon>
        <taxon>Ecdysozoa</taxon>
        <taxon>Scalidophora</taxon>
        <taxon>Priapulida</taxon>
        <taxon>Priapulimorpha</taxon>
        <taxon>Priapulimorphida</taxon>
        <taxon>Priapulidae</taxon>
        <taxon>Priapulus</taxon>
    </lineage>
</organism>
<protein>
    <submittedName>
        <fullName evidence="4">Solute carrier organic anion transporter family member 3A1-like</fullName>
    </submittedName>
</protein>
<evidence type="ECO:0000313" key="4">
    <source>
        <dbReference type="RefSeq" id="XP_014676889.1"/>
    </source>
</evidence>
<keyword evidence="2" id="KW-0812">Transmembrane</keyword>
<gene>
    <name evidence="4" type="primary">LOC106816779</name>
</gene>
<dbReference type="InterPro" id="IPR004156">
    <property type="entry name" value="OATP"/>
</dbReference>
<feature type="transmembrane region" description="Helical" evidence="2">
    <location>
        <begin position="219"/>
        <end position="241"/>
    </location>
</feature>
<dbReference type="Gene3D" id="1.20.1250.20">
    <property type="entry name" value="MFS general substrate transporter like domains"/>
    <property type="match status" value="2"/>
</dbReference>
<dbReference type="GeneID" id="106816779"/>
<dbReference type="Proteomes" id="UP000695022">
    <property type="component" value="Unplaced"/>
</dbReference>
<keyword evidence="2" id="KW-1133">Transmembrane helix</keyword>
<keyword evidence="1" id="KW-1015">Disulfide bond</keyword>
<reference evidence="4" key="1">
    <citation type="submission" date="2025-08" db="UniProtKB">
        <authorList>
            <consortium name="RefSeq"/>
        </authorList>
    </citation>
    <scope>IDENTIFICATION</scope>
</reference>
<sequence length="250" mass="27389">MADERIRNGHAASDIPFTINAEMKKKEEKKSDTMCGLSCYPDCLQPCADIKVFLVFFSLLFLFTGAFYAYFVSVMTTLEKRFHFPSRDTGILMMFNDFTHLAIVVVGSYFGGKANRPRMLALSGIVFALGCFVLSIPHYVFGSGHIEIESGNGTQTSTWRDTCTDAIIPNTCDTSVDSNNVAYAILCIGELLVGLGGSTMFSLGTSYVDDNVKPEDASFYLSISYAVRMFGPAIGFAVGSYSTRIHVSFS</sequence>
<dbReference type="RefSeq" id="XP_014676889.1">
    <property type="nucleotide sequence ID" value="XM_014821403.1"/>
</dbReference>
<evidence type="ECO:0000256" key="1">
    <source>
        <dbReference type="ARBA" id="ARBA00023157"/>
    </source>
</evidence>
<dbReference type="Pfam" id="PF03137">
    <property type="entry name" value="OATP"/>
    <property type="match status" value="1"/>
</dbReference>
<feature type="non-terminal residue" evidence="4">
    <location>
        <position position="250"/>
    </location>
</feature>
<dbReference type="PANTHER" id="PTHR11388:SF76">
    <property type="entry name" value="SOLUTE CARRIER ORGANIC ANION TRANSPORTER FAMILY MEMBER"/>
    <property type="match status" value="1"/>
</dbReference>
<feature type="transmembrane region" description="Helical" evidence="2">
    <location>
        <begin position="52"/>
        <end position="71"/>
    </location>
</feature>
<evidence type="ECO:0000256" key="2">
    <source>
        <dbReference type="SAM" id="Phobius"/>
    </source>
</evidence>
<keyword evidence="3" id="KW-1185">Reference proteome</keyword>
<accession>A0ABM1EXG8</accession>
<dbReference type="PANTHER" id="PTHR11388">
    <property type="entry name" value="ORGANIC ANION TRANSPORTER"/>
    <property type="match status" value="1"/>
</dbReference>
<proteinExistence type="predicted"/>